<dbReference type="PRINTS" id="PR00469">
    <property type="entry name" value="PNDRDTASEII"/>
</dbReference>
<evidence type="ECO:0000256" key="4">
    <source>
        <dbReference type="PROSITE-ProRule" id="PRU00169"/>
    </source>
</evidence>
<dbReference type="Pfam" id="PF07992">
    <property type="entry name" value="Pyr_redox_2"/>
    <property type="match status" value="1"/>
</dbReference>
<name>A0ABX3G1A5_9ACTN</name>
<feature type="modified residue" description="4-aspartylphosphate" evidence="4">
    <location>
        <position position="91"/>
    </location>
</feature>
<keyword evidence="1" id="KW-0285">Flavoprotein</keyword>
<keyword evidence="4" id="KW-0597">Phosphoprotein</keyword>
<dbReference type="SUPFAM" id="SSF51905">
    <property type="entry name" value="FAD/NAD(P)-binding domain"/>
    <property type="match status" value="1"/>
</dbReference>
<comment type="catalytic activity">
    <reaction evidence="3">
        <text>[thioredoxin]-dithiol + NADP(+) = [thioredoxin]-disulfide + NADPH + H(+)</text>
        <dbReference type="Rhea" id="RHEA:20345"/>
        <dbReference type="Rhea" id="RHEA-COMP:10698"/>
        <dbReference type="Rhea" id="RHEA-COMP:10700"/>
        <dbReference type="ChEBI" id="CHEBI:15378"/>
        <dbReference type="ChEBI" id="CHEBI:29950"/>
        <dbReference type="ChEBI" id="CHEBI:50058"/>
        <dbReference type="ChEBI" id="CHEBI:57783"/>
        <dbReference type="ChEBI" id="CHEBI:58349"/>
        <dbReference type="EC" id="1.8.1.9"/>
    </reaction>
</comment>
<keyword evidence="8" id="KW-1185">Reference proteome</keyword>
<dbReference type="PROSITE" id="PS50110">
    <property type="entry name" value="RESPONSE_REGULATORY"/>
    <property type="match status" value="1"/>
</dbReference>
<organism evidence="7 8">
    <name type="scientific">Streptomyces amritsarensis</name>
    <dbReference type="NCBI Taxonomy" id="681158"/>
    <lineage>
        <taxon>Bacteria</taxon>
        <taxon>Bacillati</taxon>
        <taxon>Actinomycetota</taxon>
        <taxon>Actinomycetes</taxon>
        <taxon>Kitasatosporales</taxon>
        <taxon>Streptomycetaceae</taxon>
        <taxon>Streptomyces</taxon>
    </lineage>
</organism>
<evidence type="ECO:0000313" key="7">
    <source>
        <dbReference type="EMBL" id="OLZ64622.1"/>
    </source>
</evidence>
<dbReference type="Pfam" id="PF00072">
    <property type="entry name" value="Response_reg"/>
    <property type="match status" value="1"/>
</dbReference>
<dbReference type="EMBL" id="MQUR01000041">
    <property type="protein sequence ID" value="OLZ64622.1"/>
    <property type="molecule type" value="Genomic_DNA"/>
</dbReference>
<keyword evidence="2" id="KW-0560">Oxidoreductase</keyword>
<dbReference type="SMART" id="SM00448">
    <property type="entry name" value="REC"/>
    <property type="match status" value="1"/>
</dbReference>
<gene>
    <name evidence="7" type="ORF">AVW11_18475</name>
</gene>
<dbReference type="Gene3D" id="3.50.50.60">
    <property type="entry name" value="FAD/NAD(P)-binding domain"/>
    <property type="match status" value="2"/>
</dbReference>
<reference evidence="7 8" key="1">
    <citation type="submission" date="2016-01" db="EMBL/GenBank/DDBJ databases">
        <title>Streptomyces amritsarensis strain MTCC 11845 genome sequencing and assembly.</title>
        <authorList>
            <person name="Sharma D."/>
            <person name="Nair G.R."/>
            <person name="Kaur G."/>
            <person name="Manhas R.K."/>
            <person name="Mayilraj S."/>
        </authorList>
    </citation>
    <scope>NUCLEOTIDE SEQUENCE [LARGE SCALE GENOMIC DNA]</scope>
    <source>
        <strain evidence="7 8">MTCC 11845</strain>
    </source>
</reference>
<evidence type="ECO:0000313" key="8">
    <source>
        <dbReference type="Proteomes" id="UP000187151"/>
    </source>
</evidence>
<evidence type="ECO:0000256" key="2">
    <source>
        <dbReference type="ARBA" id="ARBA00023002"/>
    </source>
</evidence>
<dbReference type="PRINTS" id="PR00368">
    <property type="entry name" value="FADPNR"/>
</dbReference>
<dbReference type="SUPFAM" id="SSF52172">
    <property type="entry name" value="CheY-like"/>
    <property type="match status" value="1"/>
</dbReference>
<dbReference type="RefSeq" id="WP_060178490.1">
    <property type="nucleotide sequence ID" value="NZ_MQUR01000041.1"/>
</dbReference>
<dbReference type="InterPro" id="IPR023753">
    <property type="entry name" value="FAD/NAD-binding_dom"/>
</dbReference>
<feature type="region of interest" description="Disordered" evidence="5">
    <location>
        <begin position="1"/>
        <end position="24"/>
    </location>
</feature>
<evidence type="ECO:0000256" key="5">
    <source>
        <dbReference type="SAM" id="MobiDB-lite"/>
    </source>
</evidence>
<feature type="domain" description="Response regulatory" evidence="6">
    <location>
        <begin position="34"/>
        <end position="157"/>
    </location>
</feature>
<sequence>MSTARESSPAPAAPAAAATSSAAAAERAESRKPVILAVDDDPQVLRAVRRDLRSAYGDRYRVLGASSAADALKILDSLDERGHDPALFLVDQRMPDVTGVEFLLEAVSRFPDARRVLLTAYAETDAAITAINRVRLDYYLLKPWDPPHERLFPVLDDLLSDWLATYRPAYDGIIVAGHLVSPGTHAVRDFFTRNGQPFRFLNVERDPEALTLIAAQPDGALPLVRFPDGSVLSAPTDTQLAQRLGLATTASRPHYECVIVGAGPAGLAAGVYSASEGLSTLMLDSRAPGGQAGTSSLIENYLGFPSGLSGGDLTRRATIQASRFGAEILHPVEVVSLTRDDPAKILTLADGTEISAETVLLATGVSYNRLDAPGAERFEGAGLYYGAATTESSACISQHVFIVGGANSAGQAAVHFAKYAARVTVLVRASSLDASMSRYLVDEIERTPNIEVRVRTTVVRLDGEEHLERLTLHDAESGRDTEVPARFMFTFIGARPHTDWLAGVVERDEYGFVLTGSDLIANGGELPAEWSLERAPYPLETSVPGVFAAGDVRAHSVKRVASGVGEGAMAVSLIHRYRSMG</sequence>
<protein>
    <submittedName>
        <fullName evidence="7">Fused response regulator/thioredoxin-disulfide reductase</fullName>
    </submittedName>
</protein>
<dbReference type="InterPro" id="IPR036188">
    <property type="entry name" value="FAD/NAD-bd_sf"/>
</dbReference>
<accession>A0ABX3G1A5</accession>
<evidence type="ECO:0000256" key="1">
    <source>
        <dbReference type="ARBA" id="ARBA00022630"/>
    </source>
</evidence>
<dbReference type="Gene3D" id="3.40.50.2300">
    <property type="match status" value="1"/>
</dbReference>
<dbReference type="InterPro" id="IPR001789">
    <property type="entry name" value="Sig_transdc_resp-reg_receiver"/>
</dbReference>
<evidence type="ECO:0000259" key="6">
    <source>
        <dbReference type="PROSITE" id="PS50110"/>
    </source>
</evidence>
<dbReference type="InterPro" id="IPR011006">
    <property type="entry name" value="CheY-like_superfamily"/>
</dbReference>
<evidence type="ECO:0000256" key="3">
    <source>
        <dbReference type="ARBA" id="ARBA00048132"/>
    </source>
</evidence>
<proteinExistence type="predicted"/>
<comment type="caution">
    <text evidence="7">The sequence shown here is derived from an EMBL/GenBank/DDBJ whole genome shotgun (WGS) entry which is preliminary data.</text>
</comment>
<dbReference type="PANTHER" id="PTHR48105">
    <property type="entry name" value="THIOREDOXIN REDUCTASE 1-RELATED-RELATED"/>
    <property type="match status" value="1"/>
</dbReference>
<dbReference type="Proteomes" id="UP000187151">
    <property type="component" value="Unassembled WGS sequence"/>
</dbReference>
<dbReference type="InterPro" id="IPR050097">
    <property type="entry name" value="Ferredoxin-NADP_redctase_2"/>
</dbReference>